<gene>
    <name evidence="1" type="ORF">ZIOFF_045757</name>
</gene>
<dbReference type="EMBL" id="JACMSC010000012">
    <property type="protein sequence ID" value="KAG6497851.1"/>
    <property type="molecule type" value="Genomic_DNA"/>
</dbReference>
<sequence>MIIFVDVLGSLNSSCRDRSATSSLTSLDSIFDGLADSTTKTTLAVPVYDKSIYDDNISDGASGLKHSSLAIYEDIFFFAILSGSGHVSTPSFVDLLQKLSETNARVQGQE</sequence>
<keyword evidence="2" id="KW-1185">Reference proteome</keyword>
<proteinExistence type="predicted"/>
<comment type="caution">
    <text evidence="1">The sequence shown here is derived from an EMBL/GenBank/DDBJ whole genome shotgun (WGS) entry which is preliminary data.</text>
</comment>
<evidence type="ECO:0000313" key="1">
    <source>
        <dbReference type="EMBL" id="KAG6497851.1"/>
    </source>
</evidence>
<reference evidence="1 2" key="1">
    <citation type="submission" date="2020-08" db="EMBL/GenBank/DDBJ databases">
        <title>Plant Genome Project.</title>
        <authorList>
            <person name="Zhang R.-G."/>
        </authorList>
    </citation>
    <scope>NUCLEOTIDE SEQUENCE [LARGE SCALE GENOMIC DNA]</scope>
    <source>
        <tissue evidence="1">Rhizome</tissue>
    </source>
</reference>
<dbReference type="AlphaFoldDB" id="A0A8J5G1J1"/>
<name>A0A8J5G1J1_ZINOF</name>
<evidence type="ECO:0000313" key="2">
    <source>
        <dbReference type="Proteomes" id="UP000734854"/>
    </source>
</evidence>
<protein>
    <submittedName>
        <fullName evidence="1">Uncharacterized protein</fullName>
    </submittedName>
</protein>
<dbReference type="Proteomes" id="UP000734854">
    <property type="component" value="Unassembled WGS sequence"/>
</dbReference>
<accession>A0A8J5G1J1</accession>
<organism evidence="1 2">
    <name type="scientific">Zingiber officinale</name>
    <name type="common">Ginger</name>
    <name type="synonym">Amomum zingiber</name>
    <dbReference type="NCBI Taxonomy" id="94328"/>
    <lineage>
        <taxon>Eukaryota</taxon>
        <taxon>Viridiplantae</taxon>
        <taxon>Streptophyta</taxon>
        <taxon>Embryophyta</taxon>
        <taxon>Tracheophyta</taxon>
        <taxon>Spermatophyta</taxon>
        <taxon>Magnoliopsida</taxon>
        <taxon>Liliopsida</taxon>
        <taxon>Zingiberales</taxon>
        <taxon>Zingiberaceae</taxon>
        <taxon>Zingiber</taxon>
    </lineage>
</organism>